<gene>
    <name evidence="3" type="ORF">FUA24_17355</name>
</gene>
<dbReference type="EMBL" id="VSDQ01000718">
    <property type="protein sequence ID" value="TYA71350.1"/>
    <property type="molecule type" value="Genomic_DNA"/>
</dbReference>
<keyword evidence="1" id="KW-0175">Coiled coil</keyword>
<protein>
    <submittedName>
        <fullName evidence="3">DUF4369 domain-containing protein</fullName>
    </submittedName>
</protein>
<name>A0A5D0HK59_9FLAO</name>
<sequence>MKKVLVFLLALIAISCGKEQRDLVVKTNVKGLKKGTVYLKKAKDTVLVTVDSIVVNGTPQFELYSDLDSPEVFFLYLDKNSKIEDRITFFADKGVTEINTTVKNFAFDAKIKGSEQQKVLEEYLAVLSKLNNKNLDLIKENFEAQKAGDTAKINQIEKQYKASIRRKYLYTVNFAVNHSNSEVAPYLALTEAYNANINLLDTINNALTPKVKTSKYGKALDKFIKDIKEESKTED</sequence>
<keyword evidence="4" id="KW-1185">Reference proteome</keyword>
<evidence type="ECO:0000313" key="3">
    <source>
        <dbReference type="EMBL" id="TYA71350.1"/>
    </source>
</evidence>
<feature type="coiled-coil region" evidence="1">
    <location>
        <begin position="120"/>
        <end position="159"/>
    </location>
</feature>
<feature type="domain" description="DUF4369" evidence="2">
    <location>
        <begin position="24"/>
        <end position="119"/>
    </location>
</feature>
<reference evidence="3 4" key="1">
    <citation type="submission" date="2019-08" db="EMBL/GenBank/DDBJ databases">
        <title>Seonamhaeicola sediminis sp. nov., isolated from marine sediment.</title>
        <authorList>
            <person name="Cao W.R."/>
        </authorList>
    </citation>
    <scope>NUCLEOTIDE SEQUENCE [LARGE SCALE GENOMIC DNA]</scope>
    <source>
        <strain evidence="3 4">B011</strain>
    </source>
</reference>
<accession>A0A5D0HK59</accession>
<dbReference type="AlphaFoldDB" id="A0A5D0HK59"/>
<dbReference type="OrthoDB" id="1143206at2"/>
<dbReference type="InterPro" id="IPR025380">
    <property type="entry name" value="DUF4369"/>
</dbReference>
<dbReference type="Pfam" id="PF14289">
    <property type="entry name" value="DUF4369"/>
    <property type="match status" value="1"/>
</dbReference>
<proteinExistence type="predicted"/>
<evidence type="ECO:0000259" key="2">
    <source>
        <dbReference type="Pfam" id="PF14289"/>
    </source>
</evidence>
<dbReference type="RefSeq" id="WP_148544338.1">
    <property type="nucleotide sequence ID" value="NZ_VSDQ01000718.1"/>
</dbReference>
<dbReference type="Proteomes" id="UP000323930">
    <property type="component" value="Unassembled WGS sequence"/>
</dbReference>
<evidence type="ECO:0000313" key="4">
    <source>
        <dbReference type="Proteomes" id="UP000323930"/>
    </source>
</evidence>
<evidence type="ECO:0000256" key="1">
    <source>
        <dbReference type="SAM" id="Coils"/>
    </source>
</evidence>
<organism evidence="3 4">
    <name type="scientific">Seonamhaeicola marinus</name>
    <dbReference type="NCBI Taxonomy" id="1912246"/>
    <lineage>
        <taxon>Bacteria</taxon>
        <taxon>Pseudomonadati</taxon>
        <taxon>Bacteroidota</taxon>
        <taxon>Flavobacteriia</taxon>
        <taxon>Flavobacteriales</taxon>
        <taxon>Flavobacteriaceae</taxon>
    </lineage>
</organism>
<dbReference type="PROSITE" id="PS51257">
    <property type="entry name" value="PROKAR_LIPOPROTEIN"/>
    <property type="match status" value="1"/>
</dbReference>
<comment type="caution">
    <text evidence="3">The sequence shown here is derived from an EMBL/GenBank/DDBJ whole genome shotgun (WGS) entry which is preliminary data.</text>
</comment>